<evidence type="ECO:0000256" key="2">
    <source>
        <dbReference type="ARBA" id="ARBA00009045"/>
    </source>
</evidence>
<dbReference type="InterPro" id="IPR022764">
    <property type="entry name" value="Peptidase_S54_rhomboid_dom"/>
</dbReference>
<sequence length="1025" mass="116806">MYRKINRKLSSPAKKRRLSRQDAHISDTPQASFDTAIFIFDPKKDKKEPPKQKEIRPESYLARRRDSYRVISYQHSHNVSHEKYQTEVSLNVGKSGMSKPLFKRQSLSSMGTKQRIHSDLLESSSKPILTGSHSVNRAPPPFKRQESTLSRTVQQTKALMRRKTEVLIHDSTVEGENVEDKFRQLTLKRMQTRGRLIGALLGPVKKERLDEFRGGPSTDQYYPPQHDPSSRGPTFRDPSQLEPDTLPSGRTHADSISVPFNRQTTTHTTASKFYRNDTLGQSGLFMRPPIRQSGQSEISAAGAMNQPYGKESVAAIGWKALKATISGVSVIKQLIPQPDDEDEDHDVFRPSEGTIDHRDDGMGLSFGPGEGTISEQPEPDSRELDDEDDLDEEDDQVADTLLDHPDPVVQPTRQSMRRPTLGELSGMKKEQLGRKVSIQVNEPLPVSPHPHTDQPKPKMKRLMSQVFSRRDKRYPGLGFVSRCMGRARKSRVDSQVKQQLDEWQDHRPFFTWYVSSVQVMVLLVGIASFGVASFGLEDEHAQETVEYQFSPKNIKLVKKRNFYFGPKFADLIRLGAKYAPCMRRDRKIMDIIGCEQQKEQQTACCKYGNKCIQASKAECDHHMYQFMTLNDSTWMGSTGGNNNWHSAYQEFKTGSVCGLDPFFCDETHTEVLFNLEFEKDKNESFSRRHTPKWRSGTPDDITRWPKCSASPEKMLEIGRKNSRDAPPWMTCNVNARPCCIGTEGQCKIVSKEYCDTMEGKWHGDAFLCSQVDCLKDTCGLIPFLTPFVPDQIYRLHLSLFIHAGILHLCITLFFQMVVLRDLEKLAGWWRIALIYILSGMVGNLASAIFVPYKPDVGPSGAQYGLIACLFVEFIQSWQLLDQPWHAVLKLAVIAIFLFLFGLLPWVDNYAHIFGFISGILLSFALLPYIVFGKFDQGRKMFQALTSIAAWLAMTVVLLIVFYYSDFEVENASLLTCISLVGDQQDETSINFCKEHLNKPVRYDEFWEVHDEQTWINERRCVLKNP</sequence>
<name>A0ABN7TDY1_OIKDI</name>
<feature type="domain" description="Peptidase S54 rhomboid" evidence="9">
    <location>
        <begin position="790"/>
        <end position="927"/>
    </location>
</feature>
<feature type="transmembrane region" description="Helical" evidence="8">
    <location>
        <begin position="943"/>
        <end position="963"/>
    </location>
</feature>
<dbReference type="Gene3D" id="1.20.1540.10">
    <property type="entry name" value="Rhomboid-like"/>
    <property type="match status" value="1"/>
</dbReference>
<protein>
    <submittedName>
        <fullName evidence="10">Oidioi.mRNA.OKI2018_I69.chr2.g8101.t3.cds</fullName>
    </submittedName>
</protein>
<feature type="compositionally biased region" description="Basic residues" evidence="7">
    <location>
        <begin position="1"/>
        <end position="18"/>
    </location>
</feature>
<evidence type="ECO:0000256" key="6">
    <source>
        <dbReference type="ARBA" id="ARBA00023136"/>
    </source>
</evidence>
<evidence type="ECO:0000313" key="10">
    <source>
        <dbReference type="EMBL" id="CAG5114019.1"/>
    </source>
</evidence>
<evidence type="ECO:0000256" key="3">
    <source>
        <dbReference type="ARBA" id="ARBA00022692"/>
    </source>
</evidence>
<keyword evidence="11" id="KW-1185">Reference proteome</keyword>
<dbReference type="InterPro" id="IPR035952">
    <property type="entry name" value="Rhomboid-like_sf"/>
</dbReference>
<feature type="compositionally biased region" description="Basic and acidic residues" evidence="7">
    <location>
        <begin position="346"/>
        <end position="361"/>
    </location>
</feature>
<feature type="region of interest" description="Disordered" evidence="7">
    <location>
        <begin position="1"/>
        <end position="29"/>
    </location>
</feature>
<feature type="transmembrane region" description="Helical" evidence="8">
    <location>
        <begin position="912"/>
        <end position="931"/>
    </location>
</feature>
<evidence type="ECO:0000256" key="4">
    <source>
        <dbReference type="ARBA" id="ARBA00022824"/>
    </source>
</evidence>
<feature type="compositionally biased region" description="Polar residues" evidence="7">
    <location>
        <begin position="126"/>
        <end position="135"/>
    </location>
</feature>
<comment type="subcellular location">
    <subcellularLocation>
        <location evidence="1">Endoplasmic reticulum membrane</location>
        <topology evidence="1">Multi-pass membrane protein</topology>
    </subcellularLocation>
</comment>
<feature type="region of interest" description="Disordered" evidence="7">
    <location>
        <begin position="126"/>
        <end position="152"/>
    </location>
</feature>
<feature type="transmembrane region" description="Helical" evidence="8">
    <location>
        <begin position="887"/>
        <end position="906"/>
    </location>
</feature>
<dbReference type="PANTHER" id="PTHR45965:SF3">
    <property type="entry name" value="INACTIVE RHOMBOID PROTEIN 1"/>
    <property type="match status" value="1"/>
</dbReference>
<keyword evidence="4" id="KW-0256">Endoplasmic reticulum</keyword>
<dbReference type="EMBL" id="OU015567">
    <property type="protein sequence ID" value="CAG5114019.1"/>
    <property type="molecule type" value="Genomic_DNA"/>
</dbReference>
<feature type="transmembrane region" description="Helical" evidence="8">
    <location>
        <begin position="831"/>
        <end position="850"/>
    </location>
</feature>
<dbReference type="PANTHER" id="PTHR45965">
    <property type="entry name" value="INACTIVE RHOMBOID PROTEIN"/>
    <property type="match status" value="1"/>
</dbReference>
<keyword evidence="6 8" id="KW-0472">Membrane</keyword>
<feature type="compositionally biased region" description="Acidic residues" evidence="7">
    <location>
        <begin position="383"/>
        <end position="393"/>
    </location>
</feature>
<evidence type="ECO:0000256" key="7">
    <source>
        <dbReference type="SAM" id="MobiDB-lite"/>
    </source>
</evidence>
<accession>A0ABN7TDY1</accession>
<evidence type="ECO:0000259" key="9">
    <source>
        <dbReference type="Pfam" id="PF01694"/>
    </source>
</evidence>
<dbReference type="SUPFAM" id="SSF144091">
    <property type="entry name" value="Rhomboid-like"/>
    <property type="match status" value="1"/>
</dbReference>
<evidence type="ECO:0000313" key="11">
    <source>
        <dbReference type="Proteomes" id="UP001158576"/>
    </source>
</evidence>
<reference evidence="10 11" key="1">
    <citation type="submission" date="2021-04" db="EMBL/GenBank/DDBJ databases">
        <authorList>
            <person name="Bliznina A."/>
        </authorList>
    </citation>
    <scope>NUCLEOTIDE SEQUENCE [LARGE SCALE GENOMIC DNA]</scope>
</reference>
<keyword evidence="3 8" id="KW-0812">Transmembrane</keyword>
<feature type="transmembrane region" description="Helical" evidence="8">
    <location>
        <begin position="799"/>
        <end position="819"/>
    </location>
</feature>
<dbReference type="Proteomes" id="UP001158576">
    <property type="component" value="Chromosome 2"/>
</dbReference>
<dbReference type="Pfam" id="PF01694">
    <property type="entry name" value="Rhomboid"/>
    <property type="match status" value="1"/>
</dbReference>
<organism evidence="10 11">
    <name type="scientific">Oikopleura dioica</name>
    <name type="common">Tunicate</name>
    <dbReference type="NCBI Taxonomy" id="34765"/>
    <lineage>
        <taxon>Eukaryota</taxon>
        <taxon>Metazoa</taxon>
        <taxon>Chordata</taxon>
        <taxon>Tunicata</taxon>
        <taxon>Appendicularia</taxon>
        <taxon>Copelata</taxon>
        <taxon>Oikopleuridae</taxon>
        <taxon>Oikopleura</taxon>
    </lineage>
</organism>
<evidence type="ECO:0000256" key="8">
    <source>
        <dbReference type="SAM" id="Phobius"/>
    </source>
</evidence>
<feature type="region of interest" description="Disordered" evidence="7">
    <location>
        <begin position="208"/>
        <end position="255"/>
    </location>
</feature>
<keyword evidence="5 8" id="KW-1133">Transmembrane helix</keyword>
<proteinExistence type="inferred from homology"/>
<feature type="region of interest" description="Disordered" evidence="7">
    <location>
        <begin position="335"/>
        <end position="393"/>
    </location>
</feature>
<evidence type="ECO:0000256" key="1">
    <source>
        <dbReference type="ARBA" id="ARBA00004477"/>
    </source>
</evidence>
<dbReference type="InterPro" id="IPR051512">
    <property type="entry name" value="Inactive_Rhomboid"/>
</dbReference>
<gene>
    <name evidence="10" type="ORF">OKIOD_LOCUS16866</name>
</gene>
<comment type="similarity">
    <text evidence="2">Belongs to the peptidase S54 family.</text>
</comment>
<evidence type="ECO:0000256" key="5">
    <source>
        <dbReference type="ARBA" id="ARBA00022989"/>
    </source>
</evidence>